<keyword evidence="5" id="KW-1185">Reference proteome</keyword>
<dbReference type="Proteomes" id="UP000000593">
    <property type="component" value="Chromosome 2"/>
</dbReference>
<feature type="transmembrane region" description="Helical" evidence="3">
    <location>
        <begin position="21"/>
        <end position="39"/>
    </location>
</feature>
<accession>Q6LHY3</accession>
<comment type="similarity">
    <text evidence="1">Belongs to the N-acylglucosamine 2-epimerase family.</text>
</comment>
<evidence type="ECO:0000256" key="2">
    <source>
        <dbReference type="ARBA" id="ARBA00023235"/>
    </source>
</evidence>
<dbReference type="GO" id="GO:0005975">
    <property type="term" value="P:carbohydrate metabolic process"/>
    <property type="evidence" value="ECO:0007669"/>
    <property type="project" value="InterPro"/>
</dbReference>
<proteinExistence type="inferred from homology"/>
<evidence type="ECO:0000256" key="3">
    <source>
        <dbReference type="SAM" id="Phobius"/>
    </source>
</evidence>
<name>Q6LHY3_PHOPR</name>
<dbReference type="KEGG" id="ppr:PBPRB1225"/>
<dbReference type="Pfam" id="PF07221">
    <property type="entry name" value="GlcNAc_2-epim"/>
    <property type="match status" value="1"/>
</dbReference>
<dbReference type="eggNOG" id="COG2942">
    <property type="taxonomic scope" value="Bacteria"/>
</dbReference>
<evidence type="ECO:0008006" key="6">
    <source>
        <dbReference type="Google" id="ProtNLM"/>
    </source>
</evidence>
<dbReference type="EMBL" id="CR378678">
    <property type="protein sequence ID" value="CAG23097.1"/>
    <property type="molecule type" value="Genomic_DNA"/>
</dbReference>
<sequence>MAKCEGRVDYNDLNSMIYSGFMYRKFFVLMLATVSFTGYTSPLTPSGDDWLNHATQGLAPYWMMESAQGIPVGNFPTFRCDDGTILDAQHPCSELNMGWISPDFNREYTRMKSRQTYAYGVLFHLTGDKQALELAKKGSYYLINYLQDKQNGGFVSYTQNGKPGLDWQQRTSQDQAYALVGLAMYYYLTQDPKVEQVIIKQQAFIFDKYRLKDNRGLAWVLKDGDGYSTKQRELVAQLDQINGYLLLVAPLLPAPVEAKWKEDLRWLTQVLLEDYHSNEEQRFYGAVHHKAVMMPDAKHNDFGHTIKAYWMTYLSGRLLDNSDWVQRGFKGMKHTLKQAQYQQNFEVVQHLFSDELKYQWQGSSIPAWKSRKYSNGSSSWEWAELDQAAMTVSLVDGSMKDTLKYTLPTFMDAWVDHVYGGVGLNPKSTKAFHWGNGYHQFEHALIGYLYAQQSDGKPAELYYARPENSAMPLNPYYFQADSAEKLSVDGLIKKVRFTRIQQ</sequence>
<keyword evidence="3" id="KW-0472">Membrane</keyword>
<dbReference type="AlphaFoldDB" id="Q6LHY3"/>
<dbReference type="InterPro" id="IPR008928">
    <property type="entry name" value="6-hairpin_glycosidase_sf"/>
</dbReference>
<keyword evidence="3" id="KW-1133">Transmembrane helix</keyword>
<dbReference type="SUPFAM" id="SSF48208">
    <property type="entry name" value="Six-hairpin glycosidases"/>
    <property type="match status" value="1"/>
</dbReference>
<protein>
    <recommendedName>
        <fullName evidence="6">N-acylglucosamine 2-epimerase</fullName>
    </recommendedName>
</protein>
<keyword evidence="3" id="KW-0812">Transmembrane</keyword>
<dbReference type="InterPro" id="IPR012341">
    <property type="entry name" value="6hp_glycosidase-like_sf"/>
</dbReference>
<reference evidence="5" key="1">
    <citation type="journal article" date="2005" name="Science">
        <title>Life at depth: Photobacterium profundum genome sequence and expression analysis.</title>
        <authorList>
            <person name="Vezzi A."/>
            <person name="Campanaro S."/>
            <person name="D'Angelo M."/>
            <person name="Simonato F."/>
            <person name="Vitulo N."/>
            <person name="Lauro F.M."/>
            <person name="Cestaro A."/>
            <person name="Malacrida G."/>
            <person name="Simionati B."/>
            <person name="Cannata N."/>
            <person name="Romualdi C."/>
            <person name="Bartlett D.H."/>
            <person name="Valle G."/>
        </authorList>
    </citation>
    <scope>NUCLEOTIDE SEQUENCE [LARGE SCALE GENOMIC DNA]</scope>
    <source>
        <strain evidence="5">ATCC BAA-1253 / SS9</strain>
    </source>
</reference>
<dbReference type="InterPro" id="IPR010819">
    <property type="entry name" value="AGE/CE"/>
</dbReference>
<evidence type="ECO:0000313" key="5">
    <source>
        <dbReference type="Proteomes" id="UP000000593"/>
    </source>
</evidence>
<evidence type="ECO:0000313" key="4">
    <source>
        <dbReference type="EMBL" id="CAG23097.1"/>
    </source>
</evidence>
<gene>
    <name evidence="4" type="primary">VPA0780</name>
    <name evidence="4" type="ordered locus">PBPRB1225</name>
</gene>
<organism evidence="4 5">
    <name type="scientific">Photobacterium profundum (strain SS9)</name>
    <dbReference type="NCBI Taxonomy" id="298386"/>
    <lineage>
        <taxon>Bacteria</taxon>
        <taxon>Pseudomonadati</taxon>
        <taxon>Pseudomonadota</taxon>
        <taxon>Gammaproteobacteria</taxon>
        <taxon>Vibrionales</taxon>
        <taxon>Vibrionaceae</taxon>
        <taxon>Photobacterium</taxon>
    </lineage>
</organism>
<keyword evidence="2" id="KW-0413">Isomerase</keyword>
<evidence type="ECO:0000256" key="1">
    <source>
        <dbReference type="ARBA" id="ARBA00008558"/>
    </source>
</evidence>
<dbReference type="GO" id="GO:0016853">
    <property type="term" value="F:isomerase activity"/>
    <property type="evidence" value="ECO:0007669"/>
    <property type="project" value="UniProtKB-KW"/>
</dbReference>
<dbReference type="HOGENOM" id="CLU_034540_0_0_6"/>
<dbReference type="Gene3D" id="1.50.10.10">
    <property type="match status" value="1"/>
</dbReference>